<sequence>MFAKFLLTVAMIALIWFGFRFAQRLTQQKQRPVTRERGDKPRFTPDEDGESVRDLIKCPRCDTWRGQSLGSCGRGDCPY</sequence>
<gene>
    <name evidence="2" type="ORF">KEC16_01020</name>
</gene>
<protein>
    <submittedName>
        <fullName evidence="2">Uncharacterized protein</fullName>
    </submittedName>
</protein>
<proteinExistence type="predicted"/>
<evidence type="ECO:0000313" key="2">
    <source>
        <dbReference type="EMBL" id="MBR9970291.1"/>
    </source>
</evidence>
<reference evidence="2 3" key="1">
    <citation type="submission" date="2021-04" db="EMBL/GenBank/DDBJ databases">
        <title>Magnetospirillum sulfuroxidans sp. nov., a facultative chemolithoautotrophic sulfur-oxidizing alphaproteobacterium isolated from freshwater sediment and proposals for Paramagetospirillum gen. nov., and Magnetospirillaceae fam. nov.</title>
        <authorList>
            <person name="Koziaeva V."/>
            <person name="Geelhoed J.S."/>
            <person name="Sorokin D.Y."/>
            <person name="Grouzdev D.S."/>
        </authorList>
    </citation>
    <scope>NUCLEOTIDE SEQUENCE [LARGE SCALE GENOMIC DNA]</scope>
    <source>
        <strain evidence="2 3">J10</strain>
    </source>
</reference>
<keyword evidence="3" id="KW-1185">Reference proteome</keyword>
<accession>A0ABS5I7R4</accession>
<name>A0ABS5I7R4_9PROT</name>
<dbReference type="EMBL" id="JAGTUF010000001">
    <property type="protein sequence ID" value="MBR9970291.1"/>
    <property type="molecule type" value="Genomic_DNA"/>
</dbReference>
<evidence type="ECO:0000256" key="1">
    <source>
        <dbReference type="SAM" id="MobiDB-lite"/>
    </source>
</evidence>
<organism evidence="2 3">
    <name type="scientific">Magnetospirillum sulfuroxidans</name>
    <dbReference type="NCBI Taxonomy" id="611300"/>
    <lineage>
        <taxon>Bacteria</taxon>
        <taxon>Pseudomonadati</taxon>
        <taxon>Pseudomonadota</taxon>
        <taxon>Alphaproteobacteria</taxon>
        <taxon>Rhodospirillales</taxon>
        <taxon>Rhodospirillaceae</taxon>
        <taxon>Magnetospirillum</taxon>
    </lineage>
</organism>
<dbReference type="RefSeq" id="WP_211545796.1">
    <property type="nucleotide sequence ID" value="NZ_JAGTUF010000001.1"/>
</dbReference>
<comment type="caution">
    <text evidence="2">The sequence shown here is derived from an EMBL/GenBank/DDBJ whole genome shotgun (WGS) entry which is preliminary data.</text>
</comment>
<dbReference type="Proteomes" id="UP000680714">
    <property type="component" value="Unassembled WGS sequence"/>
</dbReference>
<feature type="compositionally biased region" description="Basic and acidic residues" evidence="1">
    <location>
        <begin position="33"/>
        <end position="50"/>
    </location>
</feature>
<feature type="region of interest" description="Disordered" evidence="1">
    <location>
        <begin position="30"/>
        <end position="50"/>
    </location>
</feature>
<evidence type="ECO:0000313" key="3">
    <source>
        <dbReference type="Proteomes" id="UP000680714"/>
    </source>
</evidence>